<evidence type="ECO:0000256" key="2">
    <source>
        <dbReference type="ARBA" id="ARBA00022448"/>
    </source>
</evidence>
<evidence type="ECO:0000313" key="10">
    <source>
        <dbReference type="Proteomes" id="UP000036356"/>
    </source>
</evidence>
<dbReference type="HAMAP" id="MF_01358">
    <property type="entry name" value="NDH1_NuoD"/>
    <property type="match status" value="1"/>
</dbReference>
<dbReference type="PANTHER" id="PTHR11993">
    <property type="entry name" value="NADH-UBIQUINONE OXIDOREDUCTASE 49 KDA SUBUNIT"/>
    <property type="match status" value="1"/>
</dbReference>
<keyword evidence="6" id="KW-1003">Cell membrane</keyword>
<dbReference type="SUPFAM" id="SSF56762">
    <property type="entry name" value="HydB/Nqo4-like"/>
    <property type="match status" value="1"/>
</dbReference>
<evidence type="ECO:0000256" key="1">
    <source>
        <dbReference type="ARBA" id="ARBA00005769"/>
    </source>
</evidence>
<dbReference type="PATRIC" id="fig|476652.3.peg.3528"/>
<keyword evidence="4 6" id="KW-1278">Translocase</keyword>
<evidence type="ECO:0000313" key="9">
    <source>
        <dbReference type="EMBL" id="KLU64700.1"/>
    </source>
</evidence>
<keyword evidence="6" id="KW-0472">Membrane</keyword>
<keyword evidence="5 6" id="KW-0520">NAD</keyword>
<dbReference type="NCBIfam" id="NF004739">
    <property type="entry name" value="PRK06075.1"/>
    <property type="match status" value="1"/>
</dbReference>
<dbReference type="InterPro" id="IPR022885">
    <property type="entry name" value="NDH1_su_D/H"/>
</dbReference>
<comment type="catalytic activity">
    <reaction evidence="6">
        <text>a quinone + NADH + 5 H(+)(in) = a quinol + NAD(+) + 4 H(+)(out)</text>
        <dbReference type="Rhea" id="RHEA:57888"/>
        <dbReference type="ChEBI" id="CHEBI:15378"/>
        <dbReference type="ChEBI" id="CHEBI:24646"/>
        <dbReference type="ChEBI" id="CHEBI:57540"/>
        <dbReference type="ChEBI" id="CHEBI:57945"/>
        <dbReference type="ChEBI" id="CHEBI:132124"/>
    </reaction>
</comment>
<dbReference type="PANTHER" id="PTHR11993:SF10">
    <property type="entry name" value="NADH DEHYDROGENASE [UBIQUINONE] IRON-SULFUR PROTEIN 2, MITOCHONDRIAL"/>
    <property type="match status" value="1"/>
</dbReference>
<dbReference type="InterPro" id="IPR029014">
    <property type="entry name" value="NiFe-Hase_large"/>
</dbReference>
<dbReference type="GO" id="GO:0005886">
    <property type="term" value="C:plasma membrane"/>
    <property type="evidence" value="ECO:0007669"/>
    <property type="project" value="UniProtKB-SubCell"/>
</dbReference>
<protein>
    <recommendedName>
        <fullName evidence="6">NADH-quinone oxidoreductase subunit D</fullName>
        <ecNumber evidence="6">7.1.1.-</ecNumber>
    </recommendedName>
    <alternativeName>
        <fullName evidence="6">NADH dehydrogenase I subunit D</fullName>
    </alternativeName>
    <alternativeName>
        <fullName evidence="6">NDH-1 subunit D</fullName>
    </alternativeName>
</protein>
<dbReference type="PROSITE" id="PS00535">
    <property type="entry name" value="COMPLEX1_49K"/>
    <property type="match status" value="1"/>
</dbReference>
<accession>A0A0J1FMJ5</accession>
<dbReference type="Pfam" id="PF00346">
    <property type="entry name" value="Complex1_49kDa"/>
    <property type="match status" value="1"/>
</dbReference>
<keyword evidence="2 6" id="KW-0813">Transport</keyword>
<feature type="domain" description="NADH-quinone oxidoreductase subunit D" evidence="8">
    <location>
        <begin position="122"/>
        <end position="295"/>
    </location>
</feature>
<reference evidence="9 10" key="1">
    <citation type="submission" date="2015-06" db="EMBL/GenBank/DDBJ databases">
        <title>Draft genome of the moderately acidophilic sulfate reducer Candidatus Desulfosporosinus acididurans strain M1.</title>
        <authorList>
            <person name="Poehlein A."/>
            <person name="Petzsch P."/>
            <person name="Johnson B.D."/>
            <person name="Schloemann M."/>
            <person name="Daniel R."/>
            <person name="Muehling M."/>
        </authorList>
    </citation>
    <scope>NUCLEOTIDE SEQUENCE [LARGE SCALE GENOMIC DNA]</scope>
    <source>
        <strain evidence="9 10">M1</strain>
    </source>
</reference>
<dbReference type="GO" id="GO:0051287">
    <property type="term" value="F:NAD binding"/>
    <property type="evidence" value="ECO:0007669"/>
    <property type="project" value="InterPro"/>
</dbReference>
<comment type="caution">
    <text evidence="9">The sequence shown here is derived from an EMBL/GenBank/DDBJ whole genome shotgun (WGS) entry which is preliminary data.</text>
</comment>
<proteinExistence type="inferred from homology"/>
<dbReference type="GO" id="GO:0048038">
    <property type="term" value="F:quinone binding"/>
    <property type="evidence" value="ECO:0007669"/>
    <property type="project" value="UniProtKB-KW"/>
</dbReference>
<comment type="similarity">
    <text evidence="1 6 7">Belongs to the complex I 49 kDa subunit family.</text>
</comment>
<comment type="subunit">
    <text evidence="6">NDH-1 is composed of 14 different subunits. Subunits NuoB, C, D, E, F, and G constitute the peripheral sector of the complex.</text>
</comment>
<gene>
    <name evidence="9" type="primary">nqo4_2</name>
    <name evidence="6" type="synonym">nuoD</name>
    <name evidence="9" type="ORF">DEAC_c33440</name>
</gene>
<evidence type="ECO:0000256" key="5">
    <source>
        <dbReference type="ARBA" id="ARBA00023027"/>
    </source>
</evidence>
<dbReference type="GO" id="GO:0050136">
    <property type="term" value="F:NADH dehydrogenase (quinone) (non-electrogenic) activity"/>
    <property type="evidence" value="ECO:0007669"/>
    <property type="project" value="UniProtKB-UniRule"/>
</dbReference>
<sequence length="367" mass="41674">MSIDKTEELVLNMGPQHPSMHGLFRMIVHLEGETVTEIEPKIGYLHRGIEKLAESRTYTQFIPYTDRLDYLASPHNNWAYVQTVEKLMGVEIPERAEYLRVIFGELARIASHQVMIASTALDIAGWTAWGYAFRDRERILDMYEMTAGSRLTVNCMRIGGMSAEPPAEFWPALESFLDDTPEMLEEYYGIFFGNEIAQGRLKNVGIMPKELAENLSITGPVLRASGVQYDVRKAYPYSIYDRFDFDVPVRYGCDSYDRTIIRMDEIKESVKIIRQAIRDIPEGPIMAKVPKVIKPPVGEVYHRVENPKGELGFYIVSDGSTKPARVRIRPGTFVNLQMLPIVAKGWKIQDVVAIFATLDAVLGEVDK</sequence>
<dbReference type="Proteomes" id="UP000036356">
    <property type="component" value="Unassembled WGS sequence"/>
</dbReference>
<dbReference type="InterPro" id="IPR014029">
    <property type="entry name" value="NADH_UbQ_OxRdtase_49kDa_CS"/>
</dbReference>
<keyword evidence="9" id="KW-0560">Oxidoreductase</keyword>
<dbReference type="AlphaFoldDB" id="A0A0J1FMJ5"/>
<evidence type="ECO:0000256" key="4">
    <source>
        <dbReference type="ARBA" id="ARBA00022967"/>
    </source>
</evidence>
<organism evidence="9 10">
    <name type="scientific">Desulfosporosinus acididurans</name>
    <dbReference type="NCBI Taxonomy" id="476652"/>
    <lineage>
        <taxon>Bacteria</taxon>
        <taxon>Bacillati</taxon>
        <taxon>Bacillota</taxon>
        <taxon>Clostridia</taxon>
        <taxon>Eubacteriales</taxon>
        <taxon>Desulfitobacteriaceae</taxon>
        <taxon>Desulfosporosinus</taxon>
    </lineage>
</organism>
<name>A0A0J1FMJ5_9FIRM</name>
<dbReference type="STRING" id="476652.DEAC_c33440"/>
<evidence type="ECO:0000256" key="6">
    <source>
        <dbReference type="HAMAP-Rule" id="MF_01358"/>
    </source>
</evidence>
<keyword evidence="10" id="KW-1185">Reference proteome</keyword>
<dbReference type="EMBL" id="LDZY01000012">
    <property type="protein sequence ID" value="KLU64700.1"/>
    <property type="molecule type" value="Genomic_DNA"/>
</dbReference>
<keyword evidence="3 6" id="KW-0874">Quinone</keyword>
<evidence type="ECO:0000256" key="7">
    <source>
        <dbReference type="RuleBase" id="RU003685"/>
    </source>
</evidence>
<dbReference type="NCBIfam" id="NF008974">
    <property type="entry name" value="PRK12322.1"/>
    <property type="match status" value="1"/>
</dbReference>
<dbReference type="InterPro" id="IPR001135">
    <property type="entry name" value="NADH_Q_OxRdtase_suD"/>
</dbReference>
<comment type="function">
    <text evidence="6">NDH-1 shuttles electrons from NADH, via FMN and iron-sulfur (Fe-S) centers, to quinones in the respiratory chain. The immediate electron acceptor for the enzyme in this species is believed to be a menaquinone. Couples the redox reaction to proton translocation (for every two electrons transferred, four hydrogen ions are translocated across the cytoplasmic membrane), and thus conserves the redox energy in a proton gradient.</text>
</comment>
<evidence type="ECO:0000256" key="3">
    <source>
        <dbReference type="ARBA" id="ARBA00022719"/>
    </source>
</evidence>
<evidence type="ECO:0000259" key="8">
    <source>
        <dbReference type="Pfam" id="PF00346"/>
    </source>
</evidence>
<dbReference type="RefSeq" id="WP_047811145.1">
    <property type="nucleotide sequence ID" value="NZ_LDZY01000012.1"/>
</dbReference>
<dbReference type="Gene3D" id="1.10.645.10">
    <property type="entry name" value="Cytochrome-c3 Hydrogenase, chain B"/>
    <property type="match status" value="1"/>
</dbReference>
<comment type="subcellular location">
    <subcellularLocation>
        <location evidence="6">Cell membrane</location>
        <topology evidence="6">Peripheral membrane protein</topology>
        <orientation evidence="6">Cytoplasmic side</orientation>
    </subcellularLocation>
</comment>
<dbReference type="EC" id="7.1.1.-" evidence="6"/>